<dbReference type="PANTHER" id="PTHR33392:SF6">
    <property type="entry name" value="POLYISOPRENYL-TEICHOIC ACID--PEPTIDOGLYCAN TEICHOIC ACID TRANSFERASE TAGU"/>
    <property type="match status" value="1"/>
</dbReference>
<feature type="compositionally biased region" description="Polar residues" evidence="2">
    <location>
        <begin position="127"/>
        <end position="139"/>
    </location>
</feature>
<comment type="caution">
    <text evidence="6">The sequence shown here is derived from an EMBL/GenBank/DDBJ whole genome shotgun (WGS) entry which is preliminary data.</text>
</comment>
<dbReference type="EMBL" id="JAAKZW010000025">
    <property type="protein sequence ID" value="NGO75991.1"/>
    <property type="molecule type" value="Genomic_DNA"/>
</dbReference>
<comment type="similarity">
    <text evidence="1">Belongs to the LytR/CpsA/Psr (LCP) family.</text>
</comment>
<reference evidence="6 7" key="1">
    <citation type="submission" date="2020-02" db="EMBL/GenBank/DDBJ databases">
        <title>Whole-genome analyses of novel actinobacteria.</title>
        <authorList>
            <person name="Sahin N."/>
            <person name="Tokatli A."/>
        </authorList>
    </citation>
    <scope>NUCLEOTIDE SEQUENCE [LARGE SCALE GENOMIC DNA]</scope>
    <source>
        <strain evidence="6 7">YC504</strain>
    </source>
</reference>
<name>A0A6G4XH76_9ACTN</name>
<organism evidence="6 7">
    <name type="scientific">Streptomyces mesophilus</name>
    <dbReference type="NCBI Taxonomy" id="1775132"/>
    <lineage>
        <taxon>Bacteria</taxon>
        <taxon>Bacillati</taxon>
        <taxon>Actinomycetota</taxon>
        <taxon>Actinomycetes</taxon>
        <taxon>Kitasatosporales</taxon>
        <taxon>Streptomycetaceae</taxon>
        <taxon>Streptomyces</taxon>
    </lineage>
</organism>
<evidence type="ECO:0000256" key="2">
    <source>
        <dbReference type="SAM" id="MobiDB-lite"/>
    </source>
</evidence>
<evidence type="ECO:0000259" key="4">
    <source>
        <dbReference type="Pfam" id="PF03816"/>
    </source>
</evidence>
<feature type="region of interest" description="Disordered" evidence="2">
    <location>
        <begin position="1"/>
        <end position="139"/>
    </location>
</feature>
<dbReference type="InterPro" id="IPR027381">
    <property type="entry name" value="LytR/CpsA/Psr_C"/>
</dbReference>
<feature type="compositionally biased region" description="Low complexity" evidence="2">
    <location>
        <begin position="59"/>
        <end position="88"/>
    </location>
</feature>
<dbReference type="RefSeq" id="WP_165331498.1">
    <property type="nucleotide sequence ID" value="NZ_JAAKZW010000025.1"/>
</dbReference>
<evidence type="ECO:0000256" key="1">
    <source>
        <dbReference type="ARBA" id="ARBA00006068"/>
    </source>
</evidence>
<proteinExistence type="inferred from homology"/>
<evidence type="ECO:0000313" key="6">
    <source>
        <dbReference type="EMBL" id="NGO75991.1"/>
    </source>
</evidence>
<evidence type="ECO:0000259" key="5">
    <source>
        <dbReference type="Pfam" id="PF13399"/>
    </source>
</evidence>
<dbReference type="Pfam" id="PF13399">
    <property type="entry name" value="LytR_C"/>
    <property type="match status" value="1"/>
</dbReference>
<keyword evidence="3" id="KW-1133">Transmembrane helix</keyword>
<dbReference type="InterPro" id="IPR004474">
    <property type="entry name" value="LytR_CpsA_psr"/>
</dbReference>
<keyword evidence="3" id="KW-0472">Membrane</keyword>
<dbReference type="Gene3D" id="3.40.630.190">
    <property type="entry name" value="LCP protein"/>
    <property type="match status" value="1"/>
</dbReference>
<dbReference type="InterPro" id="IPR050922">
    <property type="entry name" value="LytR/CpsA/Psr_CW_biosynth"/>
</dbReference>
<feature type="domain" description="LytR/CpsA/Psr regulator C-terminal" evidence="5">
    <location>
        <begin position="520"/>
        <end position="599"/>
    </location>
</feature>
<protein>
    <submittedName>
        <fullName evidence="6">LCP family protein</fullName>
    </submittedName>
</protein>
<sequence>MNDRQYDPYAGQQHAGQQHAGQQYEIVGYDEYGQPVYQPVAPPNPPQSGYDQYGGSVPQQQGYGYDTYGGQYGSDGSYPDGSSQGSYQDTPSNGSYPDNSSYGTETYGSGASYGNGQGAPYDPYGQSAGTGQQQRISSDTGQFAAVGDTGQFAPVGDTGQYTRVEEPTAWVPQQHTPEEPQRAPQREFHTEQFSFIEEPDEESEDVIDWLKFTESRTERREEAKRRGRNRITALVVALALVLVGGVGYLWYEGKLPFLSNAAEDDQAATGPQKRDVIVVHLHDVNGKSTSTALLVDNTTTERGATVLLPNSLAVTNEDGQATTLGKSVDDDGSSGTREAVDGLLGTRIEGSWRLDTPFLSNLVDSVGNIDIDTNATVPDPKAKKKGQAPLVTKGEDQTLSGQMAVAYATYRAPGESETAQLTRFGAVLQGALRKLSTDPKAATTTVEMLGQIIEPPLTEKDLGAFLARLSERAKGGDYDSAVLPVQQDGTLGKQATDSVVEKLLGGTVKSPDPDAAVRINLSGDKKALESARVDLVNGGWTVLSGNTSPGSASQITYADDTRKAEAAEVAKTLGLPAGAVKKGKVAGNADIGVVLGADYKGQ</sequence>
<dbReference type="Pfam" id="PF03816">
    <property type="entry name" value="LytR_cpsA_psr"/>
    <property type="match status" value="1"/>
</dbReference>
<keyword evidence="3" id="KW-0812">Transmembrane</keyword>
<dbReference type="PANTHER" id="PTHR33392">
    <property type="entry name" value="POLYISOPRENYL-TEICHOIC ACID--PEPTIDOGLYCAN TEICHOIC ACID TRANSFERASE TAGU"/>
    <property type="match status" value="1"/>
</dbReference>
<feature type="domain" description="Cell envelope-related transcriptional attenuator" evidence="4">
    <location>
        <begin position="320"/>
        <end position="415"/>
    </location>
</feature>
<keyword evidence="7" id="KW-1185">Reference proteome</keyword>
<feature type="compositionally biased region" description="Low complexity" evidence="2">
    <location>
        <begin position="10"/>
        <end position="23"/>
    </location>
</feature>
<dbReference type="AlphaFoldDB" id="A0A6G4XH76"/>
<feature type="transmembrane region" description="Helical" evidence="3">
    <location>
        <begin position="231"/>
        <end position="251"/>
    </location>
</feature>
<feature type="compositionally biased region" description="Polar residues" evidence="2">
    <location>
        <begin position="89"/>
        <end position="110"/>
    </location>
</feature>
<accession>A0A6G4XH76</accession>
<gene>
    <name evidence="6" type="ORF">G6045_09950</name>
</gene>
<evidence type="ECO:0000313" key="7">
    <source>
        <dbReference type="Proteomes" id="UP000481109"/>
    </source>
</evidence>
<dbReference type="Proteomes" id="UP000481109">
    <property type="component" value="Unassembled WGS sequence"/>
</dbReference>
<evidence type="ECO:0000256" key="3">
    <source>
        <dbReference type="SAM" id="Phobius"/>
    </source>
</evidence>